<dbReference type="EMBL" id="MJBS01000010">
    <property type="protein sequence ID" value="OHF02876.1"/>
    <property type="molecule type" value="Genomic_DNA"/>
</dbReference>
<protein>
    <submittedName>
        <fullName evidence="2">Uncharacterized protein</fullName>
    </submittedName>
</protein>
<gene>
    <name evidence="2" type="ORF">CORC01_01977</name>
</gene>
<dbReference type="RefSeq" id="XP_022480014.1">
    <property type="nucleotide sequence ID" value="XM_022613630.1"/>
</dbReference>
<dbReference type="GeneID" id="34555140"/>
<evidence type="ECO:0000256" key="1">
    <source>
        <dbReference type="SAM" id="MobiDB-lite"/>
    </source>
</evidence>
<feature type="region of interest" description="Disordered" evidence="1">
    <location>
        <begin position="1"/>
        <end position="20"/>
    </location>
</feature>
<sequence length="93" mass="10366">MSLSGQVVGGKDSKKPPQALEPYVLAPFAPLPARRPLYPHPDLHLLRLPCKRSKVMPTPPQPKEARCQCRKGEKRKNKGCKVTQTLKKGLCIQ</sequence>
<proteinExistence type="predicted"/>
<accession>A0A1G4BNK7</accession>
<dbReference type="AlphaFoldDB" id="A0A1G4BNK7"/>
<evidence type="ECO:0000313" key="3">
    <source>
        <dbReference type="Proteomes" id="UP000176998"/>
    </source>
</evidence>
<name>A0A1G4BNK7_9PEZI</name>
<dbReference type="Proteomes" id="UP000176998">
    <property type="component" value="Unassembled WGS sequence"/>
</dbReference>
<comment type="caution">
    <text evidence="2">The sequence shown here is derived from an EMBL/GenBank/DDBJ whole genome shotgun (WGS) entry which is preliminary data.</text>
</comment>
<evidence type="ECO:0000313" key="2">
    <source>
        <dbReference type="EMBL" id="OHF02876.1"/>
    </source>
</evidence>
<keyword evidence="3" id="KW-1185">Reference proteome</keyword>
<reference evidence="2 3" key="1">
    <citation type="submission" date="2016-09" db="EMBL/GenBank/DDBJ databases">
        <authorList>
            <person name="Capua I."/>
            <person name="De Benedictis P."/>
            <person name="Joannis T."/>
            <person name="Lombin L.H."/>
            <person name="Cattoli G."/>
        </authorList>
    </citation>
    <scope>NUCLEOTIDE SEQUENCE [LARGE SCALE GENOMIC DNA]</scope>
    <source>
        <strain evidence="2 3">IMI 309357</strain>
    </source>
</reference>
<organism evidence="2 3">
    <name type="scientific">Colletotrichum orchidophilum</name>
    <dbReference type="NCBI Taxonomy" id="1209926"/>
    <lineage>
        <taxon>Eukaryota</taxon>
        <taxon>Fungi</taxon>
        <taxon>Dikarya</taxon>
        <taxon>Ascomycota</taxon>
        <taxon>Pezizomycotina</taxon>
        <taxon>Sordariomycetes</taxon>
        <taxon>Hypocreomycetidae</taxon>
        <taxon>Glomerellales</taxon>
        <taxon>Glomerellaceae</taxon>
        <taxon>Colletotrichum</taxon>
    </lineage>
</organism>